<dbReference type="InterPro" id="IPR015943">
    <property type="entry name" value="WD40/YVTN_repeat-like_dom_sf"/>
</dbReference>
<dbReference type="InterPro" id="IPR008311">
    <property type="entry name" value="UCP028101"/>
</dbReference>
<dbReference type="EMBL" id="CP134081">
    <property type="protein sequence ID" value="WNC09011.1"/>
    <property type="molecule type" value="Genomic_DNA"/>
</dbReference>
<dbReference type="Pfam" id="PF07433">
    <property type="entry name" value="DUF1513"/>
    <property type="match status" value="1"/>
</dbReference>
<dbReference type="PIRSF" id="PIRSF028101">
    <property type="entry name" value="UCP028101"/>
    <property type="match status" value="1"/>
</dbReference>
<sequence length="369" mass="40513">MIARSAQKLTQVLLKALTLGNWTLSRHAQREPLLLSARDDADGGHYAVGYRLDGREVFATQVGQRCHDIVDHPTLPVALFVARRPGTQSYLIDLRDGALLQTLESRPDRHFYGHAVIHKDGEWLYATENDTTDPGRGVLGVYRFVGGRLVHSGELSTHGIGPHQVSWMTDGETLVVANGGIRTEAESRVEMNLDAMQPSLVMMRRDGSLLSKECLEQPMNSVRHLAISADDTVFACQQFMGPSHESAPLLAVKRPGQAFEAFPVSLEQLQSMGHYTASVAVHSELRLVALTAPRANRFFIWDMDSGAVKHDGTLPDCAGVGAVEDGFVVTSGQGRCRYYDCRALQLVGAPLQLPSGLWDNHLYLHLNVA</sequence>
<reference evidence="1" key="1">
    <citation type="submission" date="2023-09" db="EMBL/GenBank/DDBJ databases">
        <title>First report of Pseudomonas coleopterorum DJ13 causing leaf spot on Rhododendron pulchrum Sweet in China.</title>
        <authorList>
            <person name="Zhang Y."/>
        </authorList>
    </citation>
    <scope>NUCLEOTIDE SEQUENCE</scope>
    <source>
        <strain evidence="1">DJ13</strain>
    </source>
</reference>
<proteinExistence type="predicted"/>
<gene>
    <name evidence="1" type="ORF">RI108_17255</name>
</gene>
<protein>
    <submittedName>
        <fullName evidence="1">DUF1513 domain-containing protein</fullName>
    </submittedName>
</protein>
<dbReference type="Gene3D" id="2.130.10.10">
    <property type="entry name" value="YVTN repeat-like/Quinoprotein amine dehydrogenase"/>
    <property type="match status" value="1"/>
</dbReference>
<dbReference type="Proteomes" id="UP001258207">
    <property type="component" value="Chromosome"/>
</dbReference>
<organism evidence="1 2">
    <name type="scientific">Pseudomonas coleopterorum</name>
    <dbReference type="NCBI Taxonomy" id="1605838"/>
    <lineage>
        <taxon>Bacteria</taxon>
        <taxon>Pseudomonadati</taxon>
        <taxon>Pseudomonadota</taxon>
        <taxon>Gammaproteobacteria</taxon>
        <taxon>Pseudomonadales</taxon>
        <taxon>Pseudomonadaceae</taxon>
        <taxon>Pseudomonas</taxon>
    </lineage>
</organism>
<dbReference type="AlphaFoldDB" id="A0AAJ6MSI4"/>
<dbReference type="InterPro" id="IPR011044">
    <property type="entry name" value="Quino_amine_DH_bsu"/>
</dbReference>
<name>A0AAJ6MSI4_9PSED</name>
<dbReference type="RefSeq" id="WP_310791608.1">
    <property type="nucleotide sequence ID" value="NZ_CP134081.1"/>
</dbReference>
<accession>A0AAJ6MSI4</accession>
<evidence type="ECO:0000313" key="2">
    <source>
        <dbReference type="Proteomes" id="UP001258207"/>
    </source>
</evidence>
<dbReference type="SUPFAM" id="SSF50969">
    <property type="entry name" value="YVTN repeat-like/Quinoprotein amine dehydrogenase"/>
    <property type="match status" value="1"/>
</dbReference>
<evidence type="ECO:0000313" key="1">
    <source>
        <dbReference type="EMBL" id="WNC09011.1"/>
    </source>
</evidence>